<proteinExistence type="inferred from homology"/>
<dbReference type="PANTHER" id="PTHR43165">
    <property type="entry name" value="METALLOPHOSPHOESTERASE"/>
    <property type="match status" value="1"/>
</dbReference>
<dbReference type="EC" id="3.1.4.-" evidence="2"/>
<dbReference type="Proteomes" id="UP000032726">
    <property type="component" value="Chromosome"/>
</dbReference>
<name>A0A0D5YUM5_9FLAO</name>
<evidence type="ECO:0000256" key="1">
    <source>
        <dbReference type="ARBA" id="ARBA00008950"/>
    </source>
</evidence>
<accession>A0A0D5YUM5</accession>
<evidence type="ECO:0000259" key="3">
    <source>
        <dbReference type="Pfam" id="PF12850"/>
    </source>
</evidence>
<dbReference type="GO" id="GO:0046872">
    <property type="term" value="F:metal ion binding"/>
    <property type="evidence" value="ECO:0007669"/>
    <property type="project" value="UniProtKB-KW"/>
</dbReference>
<evidence type="ECO:0000313" key="4">
    <source>
        <dbReference type="EMBL" id="AKA35591.1"/>
    </source>
</evidence>
<dbReference type="Gene3D" id="3.60.21.10">
    <property type="match status" value="1"/>
</dbReference>
<evidence type="ECO:0000256" key="2">
    <source>
        <dbReference type="RuleBase" id="RU362039"/>
    </source>
</evidence>
<dbReference type="EMBL" id="CP011071">
    <property type="protein sequence ID" value="AKA35591.1"/>
    <property type="molecule type" value="Genomic_DNA"/>
</dbReference>
<keyword evidence="2" id="KW-0479">Metal-binding</keyword>
<dbReference type="PANTHER" id="PTHR43165:SF1">
    <property type="entry name" value="PHOSPHODIESTERASE MJ0936"/>
    <property type="match status" value="1"/>
</dbReference>
<dbReference type="STRING" id="516051.VC82_1988"/>
<reference evidence="4 5" key="1">
    <citation type="submission" date="2015-03" db="EMBL/GenBank/DDBJ databases">
        <title>Complete genome sequence of Muricauda lutaonensis CC-HSB-11T, isolated from a coastal hot spring.</title>
        <authorList>
            <person name="Kim K.M."/>
        </authorList>
    </citation>
    <scope>NUCLEOTIDE SEQUENCE [LARGE SCALE GENOMIC DNA]</scope>
    <source>
        <strain evidence="4 5">CC-HSB-11</strain>
    </source>
</reference>
<dbReference type="OrthoDB" id="9813918at2"/>
<dbReference type="GO" id="GO:0016787">
    <property type="term" value="F:hydrolase activity"/>
    <property type="evidence" value="ECO:0007669"/>
    <property type="project" value="UniProtKB-UniRule"/>
</dbReference>
<feature type="domain" description="Calcineurin-like phosphoesterase" evidence="3">
    <location>
        <begin position="1"/>
        <end position="162"/>
    </location>
</feature>
<dbReference type="KEGG" id="mlt:VC82_1988"/>
<evidence type="ECO:0000313" key="5">
    <source>
        <dbReference type="Proteomes" id="UP000032726"/>
    </source>
</evidence>
<dbReference type="InterPro" id="IPR053193">
    <property type="entry name" value="MetalloPDE_YfcE-like"/>
</dbReference>
<sequence>MKIAIISDIHDHVWNLKKALERPELQATDAMICCGDLCAPFIIKLLGQAYINPIHIVLGNNDGDVASIIKVAQQFSNIHIHGEYFRGDFGGKSIAANHYPEKARTLAENGGYDVVCYGHNHTLADDEKVGDTLLINPGAIMGYHGGELRDLPATFLILDIKTLAVETITL</sequence>
<comment type="similarity">
    <text evidence="1 2">Belongs to the metallophosphoesterase superfamily. YfcE family.</text>
</comment>
<dbReference type="AlphaFoldDB" id="A0A0D5YUM5"/>
<protein>
    <recommendedName>
        <fullName evidence="2">Phosphoesterase</fullName>
        <ecNumber evidence="2">3.1.4.-</ecNumber>
    </recommendedName>
</protein>
<organism evidence="4 5">
    <name type="scientific">Flagellimonas lutaonensis</name>
    <dbReference type="NCBI Taxonomy" id="516051"/>
    <lineage>
        <taxon>Bacteria</taxon>
        <taxon>Pseudomonadati</taxon>
        <taxon>Bacteroidota</taxon>
        <taxon>Flavobacteriia</taxon>
        <taxon>Flavobacteriales</taxon>
        <taxon>Flavobacteriaceae</taxon>
        <taxon>Flagellimonas</taxon>
    </lineage>
</organism>
<dbReference type="InterPro" id="IPR029052">
    <property type="entry name" value="Metallo-depent_PP-like"/>
</dbReference>
<dbReference type="InterPro" id="IPR000979">
    <property type="entry name" value="Phosphodiesterase_MJ0936/Vps29"/>
</dbReference>
<dbReference type="NCBIfam" id="TIGR00040">
    <property type="entry name" value="yfcE"/>
    <property type="match status" value="1"/>
</dbReference>
<dbReference type="RefSeq" id="WP_045802229.1">
    <property type="nucleotide sequence ID" value="NZ_CP011071.1"/>
</dbReference>
<dbReference type="InterPro" id="IPR024654">
    <property type="entry name" value="Calcineurin-like_PHP_lpxH"/>
</dbReference>
<dbReference type="SUPFAM" id="SSF56300">
    <property type="entry name" value="Metallo-dependent phosphatases"/>
    <property type="match status" value="1"/>
</dbReference>
<gene>
    <name evidence="4" type="ORF">VC82_1988</name>
</gene>
<dbReference type="HOGENOM" id="CLU_063749_4_0_10"/>
<dbReference type="Pfam" id="PF12850">
    <property type="entry name" value="Metallophos_2"/>
    <property type="match status" value="1"/>
</dbReference>
<comment type="cofactor">
    <cofactor evidence="2">
        <name>a divalent metal cation</name>
        <dbReference type="ChEBI" id="CHEBI:60240"/>
    </cofactor>
</comment>
<keyword evidence="5" id="KW-1185">Reference proteome</keyword>